<dbReference type="PANTHER" id="PTHR11949:SF26">
    <property type="entry name" value="INTERFERON REGULATORY FACTOR 9"/>
    <property type="match status" value="1"/>
</dbReference>
<dbReference type="PRINTS" id="PR00267">
    <property type="entry name" value="INTFRNREGFCT"/>
</dbReference>
<dbReference type="InterPro" id="IPR001346">
    <property type="entry name" value="Interferon_reg_fact_DNA-bd_dom"/>
</dbReference>
<name>A0A023GYL0_TETNG</name>
<gene>
    <name evidence="9" type="primary">IRF9</name>
</gene>
<dbReference type="PROSITE" id="PS00601">
    <property type="entry name" value="IRF_1"/>
    <property type="match status" value="1"/>
</dbReference>
<evidence type="ECO:0000256" key="1">
    <source>
        <dbReference type="ARBA" id="ARBA00004123"/>
    </source>
</evidence>
<dbReference type="InterPro" id="IPR036388">
    <property type="entry name" value="WH-like_DNA-bd_sf"/>
</dbReference>
<dbReference type="GO" id="GO:0000981">
    <property type="term" value="F:DNA-binding transcription factor activity, RNA polymerase II-specific"/>
    <property type="evidence" value="ECO:0007669"/>
    <property type="project" value="TreeGrafter"/>
</dbReference>
<keyword evidence="3" id="KW-0238">DNA-binding</keyword>
<dbReference type="GO" id="GO:0005634">
    <property type="term" value="C:nucleus"/>
    <property type="evidence" value="ECO:0007669"/>
    <property type="project" value="UniProtKB-SubCell"/>
</dbReference>
<keyword evidence="6" id="KW-0539">Nucleus</keyword>
<feature type="region of interest" description="Disordered" evidence="7">
    <location>
        <begin position="125"/>
        <end position="168"/>
    </location>
</feature>
<evidence type="ECO:0000256" key="2">
    <source>
        <dbReference type="ARBA" id="ARBA00023015"/>
    </source>
</evidence>
<keyword evidence="5" id="KW-0804">Transcription</keyword>
<keyword evidence="2" id="KW-0805">Transcription regulation</keyword>
<dbReference type="GO" id="GO:0002376">
    <property type="term" value="P:immune system process"/>
    <property type="evidence" value="ECO:0007669"/>
    <property type="project" value="TreeGrafter"/>
</dbReference>
<evidence type="ECO:0000313" key="9">
    <source>
        <dbReference type="EMBL" id="AFR24260.1"/>
    </source>
</evidence>
<dbReference type="InterPro" id="IPR019471">
    <property type="entry name" value="Interferon_reg_factor-3"/>
</dbReference>
<evidence type="ECO:0000256" key="3">
    <source>
        <dbReference type="ARBA" id="ARBA00023125"/>
    </source>
</evidence>
<accession>A0A023GYL0</accession>
<protein>
    <submittedName>
        <fullName evidence="9">Interferon regulatory factor 9</fullName>
    </submittedName>
</protein>
<proteinExistence type="evidence at transcript level"/>
<dbReference type="Pfam" id="PF10401">
    <property type="entry name" value="IRF-3"/>
    <property type="match status" value="1"/>
</dbReference>
<dbReference type="GO" id="GO:0045944">
    <property type="term" value="P:positive regulation of transcription by RNA polymerase II"/>
    <property type="evidence" value="ECO:0007669"/>
    <property type="project" value="UniProtKB-ARBA"/>
</dbReference>
<dbReference type="SUPFAM" id="SSF49879">
    <property type="entry name" value="SMAD/FHA domain"/>
    <property type="match status" value="1"/>
</dbReference>
<dbReference type="InterPro" id="IPR008984">
    <property type="entry name" value="SMAD_FHA_dom_sf"/>
</dbReference>
<dbReference type="InterPro" id="IPR017855">
    <property type="entry name" value="SMAD-like_dom_sf"/>
</dbReference>
<keyword evidence="4" id="KW-0010">Activator</keyword>
<dbReference type="CDD" id="cd00103">
    <property type="entry name" value="IRF"/>
    <property type="match status" value="1"/>
</dbReference>
<dbReference type="SMART" id="SM00348">
    <property type="entry name" value="IRF"/>
    <property type="match status" value="1"/>
</dbReference>
<dbReference type="PANTHER" id="PTHR11949">
    <property type="entry name" value="INTERFERON REGULATORY FACTOR"/>
    <property type="match status" value="1"/>
</dbReference>
<dbReference type="GO" id="GO:0000978">
    <property type="term" value="F:RNA polymerase II cis-regulatory region sequence-specific DNA binding"/>
    <property type="evidence" value="ECO:0007669"/>
    <property type="project" value="TreeGrafter"/>
</dbReference>
<evidence type="ECO:0000256" key="6">
    <source>
        <dbReference type="ARBA" id="ARBA00023242"/>
    </source>
</evidence>
<dbReference type="FunFam" id="1.10.10.10:FF:000041">
    <property type="entry name" value="Interferon regulatory factor 4"/>
    <property type="match status" value="1"/>
</dbReference>
<dbReference type="Gene3D" id="1.10.10.10">
    <property type="entry name" value="Winged helix-like DNA-binding domain superfamily/Winged helix DNA-binding domain"/>
    <property type="match status" value="1"/>
</dbReference>
<dbReference type="InterPro" id="IPR036390">
    <property type="entry name" value="WH_DNA-bd_sf"/>
</dbReference>
<dbReference type="InterPro" id="IPR019817">
    <property type="entry name" value="Interferon_reg_fac_CS"/>
</dbReference>
<reference evidence="9" key="1">
    <citation type="submission" date="2012-01" db="EMBL/GenBank/DDBJ databases">
        <authorList>
            <person name="Cheng C.H."/>
            <person name="Chen G.D."/>
            <person name="Huang C.J."/>
        </authorList>
    </citation>
    <scope>NUCLEOTIDE SEQUENCE</scope>
</reference>
<feature type="domain" description="IRF tryptophan pentad repeat" evidence="8">
    <location>
        <begin position="9"/>
        <end position="116"/>
    </location>
</feature>
<evidence type="ECO:0000256" key="4">
    <source>
        <dbReference type="ARBA" id="ARBA00023159"/>
    </source>
</evidence>
<evidence type="ECO:0000256" key="7">
    <source>
        <dbReference type="SAM" id="MobiDB-lite"/>
    </source>
</evidence>
<evidence type="ECO:0000256" key="5">
    <source>
        <dbReference type="ARBA" id="ARBA00023163"/>
    </source>
</evidence>
<evidence type="ECO:0000259" key="8">
    <source>
        <dbReference type="PROSITE" id="PS51507"/>
    </source>
</evidence>
<sequence>MAAGRTRSTRKLRSWIVDQVNSGKYPGLVWEDEAKTMFRIPWKHAGKQDFRKDEDAAIFKAWAAFKGKLSDGDQDNPACWKTRLRCALNKSPEFTEVLERAQLDISDPYKVYRLVPFSEQGMVVPDKKSRAKAAKRPKRRRSSQLAEDDSSQVKVKKREVTSPPSARSCWTCGSRRASLRPLKVTRRSTEDRSPPAVDSAPFLHPPVQDSFEVAVCYLGQEVLKRRVQGADIRILYLPSSPLPPTPAGIGGRFPRLLLPDPPTSLPAEHGLFKLLPFMQHGVVLTSMTQGVYGKRFCQGRVFWTGPHTTSPGPHKMEQNTEPVLLFSKDVFKQQLDHFRSNGGEPPQCGITLCLGEELSGAEDLSVKHIILKISFPWAEQQVQDAASIMAPISIFQSLAGQSPLGEITLNLVTLSSEDAV</sequence>
<organism evidence="9">
    <name type="scientific">Tetraodon nigroviridis</name>
    <name type="common">Spotted green pufferfish</name>
    <name type="synonym">Chelonodon nigroviridis</name>
    <dbReference type="NCBI Taxonomy" id="99883"/>
    <lineage>
        <taxon>Eukaryota</taxon>
        <taxon>Metazoa</taxon>
        <taxon>Chordata</taxon>
        <taxon>Craniata</taxon>
        <taxon>Vertebrata</taxon>
        <taxon>Euteleostomi</taxon>
        <taxon>Actinopterygii</taxon>
        <taxon>Neopterygii</taxon>
        <taxon>Teleostei</taxon>
        <taxon>Neoteleostei</taxon>
        <taxon>Acanthomorphata</taxon>
        <taxon>Eupercaria</taxon>
        <taxon>Tetraodontiformes</taxon>
        <taxon>Tetradontoidea</taxon>
        <taxon>Tetraodontidae</taxon>
        <taxon>Tetraodon</taxon>
    </lineage>
</organism>
<dbReference type="PROSITE" id="PS51507">
    <property type="entry name" value="IRF_2"/>
    <property type="match status" value="1"/>
</dbReference>
<dbReference type="EMBL" id="JQ412058">
    <property type="protein sequence ID" value="AFR24260.1"/>
    <property type="molecule type" value="mRNA"/>
</dbReference>
<dbReference type="SMART" id="SM01243">
    <property type="entry name" value="IRF-3"/>
    <property type="match status" value="1"/>
</dbReference>
<dbReference type="Gene3D" id="2.60.200.10">
    <property type="match status" value="1"/>
</dbReference>
<comment type="subcellular location">
    <subcellularLocation>
        <location evidence="1">Nucleus</location>
    </subcellularLocation>
</comment>
<dbReference type="AlphaFoldDB" id="A0A023GYL0"/>
<dbReference type="Pfam" id="PF00605">
    <property type="entry name" value="IRF"/>
    <property type="match status" value="1"/>
</dbReference>
<feature type="compositionally biased region" description="Basic residues" evidence="7">
    <location>
        <begin position="129"/>
        <end position="142"/>
    </location>
</feature>
<dbReference type="SUPFAM" id="SSF46785">
    <property type="entry name" value="Winged helix' DNA-binding domain"/>
    <property type="match status" value="1"/>
</dbReference>
<dbReference type="FunFam" id="2.60.200.10:FF:000019">
    <property type="entry name" value="Interferon regulatory factor 9"/>
    <property type="match status" value="1"/>
</dbReference>